<reference evidence="2 3" key="1">
    <citation type="submission" date="2018-07" db="EMBL/GenBank/DDBJ databases">
        <title>Complete Genome and Methylome Analysis of Deinococcus wulumuqiensis NEB 479.</title>
        <authorList>
            <person name="Fomenkov A."/>
            <person name="Luyten Y."/>
            <person name="Vincze T."/>
            <person name="Anton B.P."/>
            <person name="Clark T."/>
            <person name="Roberts R.J."/>
            <person name="Morgan R.D."/>
        </authorList>
    </citation>
    <scope>NUCLEOTIDE SEQUENCE [LARGE SCALE GENOMIC DNA]</scope>
    <source>
        <strain evidence="2 3">NEB 479</strain>
    </source>
</reference>
<organism evidence="2 3">
    <name type="scientific">Deinococcus wulumuqiensis</name>
    <dbReference type="NCBI Taxonomy" id="980427"/>
    <lineage>
        <taxon>Bacteria</taxon>
        <taxon>Thermotogati</taxon>
        <taxon>Deinococcota</taxon>
        <taxon>Deinococci</taxon>
        <taxon>Deinococcales</taxon>
        <taxon>Deinococcaceae</taxon>
        <taxon>Deinococcus</taxon>
    </lineage>
</organism>
<protein>
    <submittedName>
        <fullName evidence="2">General stress protein</fullName>
    </submittedName>
</protein>
<dbReference type="EMBL" id="CP031158">
    <property type="protein sequence ID" value="AXG98688.1"/>
    <property type="molecule type" value="Genomic_DNA"/>
</dbReference>
<dbReference type="Gene3D" id="2.30.110.10">
    <property type="entry name" value="Electron Transport, Fmn-binding Protein, Chain A"/>
    <property type="match status" value="1"/>
</dbReference>
<name>A0A345IG66_9DEIO</name>
<accession>A0A345IG66</accession>
<dbReference type="InterPro" id="IPR012349">
    <property type="entry name" value="Split_barrel_FMN-bd"/>
</dbReference>
<dbReference type="KEGG" id="dwu:DVJ83_05400"/>
<dbReference type="Proteomes" id="UP000253744">
    <property type="component" value="Chromosome"/>
</dbReference>
<dbReference type="AlphaFoldDB" id="A0A345IG66"/>
<evidence type="ECO:0000313" key="2">
    <source>
        <dbReference type="EMBL" id="AXG98688.1"/>
    </source>
</evidence>
<dbReference type="STRING" id="1288484.GCA_000348665_01042"/>
<dbReference type="PANTHER" id="PTHR34818">
    <property type="entry name" value="PROTEIN BLI-3"/>
    <property type="match status" value="1"/>
</dbReference>
<proteinExistence type="predicted"/>
<dbReference type="Pfam" id="PF16242">
    <property type="entry name" value="Pyrid_ox_like"/>
    <property type="match status" value="1"/>
</dbReference>
<gene>
    <name evidence="2" type="ORF">DVJ83_05400</name>
</gene>
<dbReference type="InterPro" id="IPR038725">
    <property type="entry name" value="YdaG_split_barrel_FMN-bd"/>
</dbReference>
<dbReference type="SUPFAM" id="SSF50475">
    <property type="entry name" value="FMN-binding split barrel"/>
    <property type="match status" value="1"/>
</dbReference>
<dbReference type="InterPro" id="IPR052917">
    <property type="entry name" value="Stress-Dev_Protein"/>
</dbReference>
<sequence length="174" mass="19398">MSDQTMNREQPTREQAVGTVAGLIKDIKFAMLVTTTDEGHLHARPMTTQQTEFDGDLWFIGARDSEAVHDMRARPQVNVSYADTGSNNYVSVHGTAELVEDRAKLDELWSDMYDMYFEGGKEDPNVQLIKIDARGAEYWESGGKVRTLFALAKNLIPGQKAEAGELGKNETVEL</sequence>
<feature type="domain" description="General stress protein FMN-binding split barrel" evidence="1">
    <location>
        <begin position="17"/>
        <end position="161"/>
    </location>
</feature>
<dbReference type="RefSeq" id="WP_114671659.1">
    <property type="nucleotide sequence ID" value="NZ_CP031158.1"/>
</dbReference>
<dbReference type="PANTHER" id="PTHR34818:SF1">
    <property type="entry name" value="PROTEIN BLI-3"/>
    <property type="match status" value="1"/>
</dbReference>
<evidence type="ECO:0000259" key="1">
    <source>
        <dbReference type="Pfam" id="PF16242"/>
    </source>
</evidence>
<evidence type="ECO:0000313" key="3">
    <source>
        <dbReference type="Proteomes" id="UP000253744"/>
    </source>
</evidence>